<evidence type="ECO:0000313" key="15">
    <source>
        <dbReference type="EMBL" id="BBB32272.1"/>
    </source>
</evidence>
<dbReference type="InterPro" id="IPR039426">
    <property type="entry name" value="TonB-dep_rcpt-like"/>
</dbReference>
<accession>A0A7R6PLG0</accession>
<dbReference type="InterPro" id="IPR036942">
    <property type="entry name" value="Beta-barrel_TonB_sf"/>
</dbReference>
<keyword evidence="6 11" id="KW-0798">TonB box</keyword>
<name>A0A7R6PLG0_9BACT</name>
<dbReference type="GO" id="GO:0044718">
    <property type="term" value="P:siderophore transmembrane transport"/>
    <property type="evidence" value="ECO:0007669"/>
    <property type="project" value="TreeGrafter"/>
</dbReference>
<dbReference type="SUPFAM" id="SSF56935">
    <property type="entry name" value="Porins"/>
    <property type="match status" value="1"/>
</dbReference>
<gene>
    <name evidence="15" type="primary">btuB</name>
    <name evidence="15" type="ORF">TTHT_0700</name>
</gene>
<reference evidence="15 16" key="1">
    <citation type="journal article" date="2012" name="Extremophiles">
        <title>Thermotomaculum hydrothermale gen. nov., sp. nov., a novel heterotrophic thermophile within the phylum Acidobacteria from a deep-sea hydrothermal vent chimney in the Southern Okinawa Trough.</title>
        <authorList>
            <person name="Izumi H."/>
            <person name="Nunoura T."/>
            <person name="Miyazaki M."/>
            <person name="Mino S."/>
            <person name="Toki T."/>
            <person name="Takai K."/>
            <person name="Sako Y."/>
            <person name="Sawabe T."/>
            <person name="Nakagawa S."/>
        </authorList>
    </citation>
    <scope>NUCLEOTIDE SEQUENCE [LARGE SCALE GENOMIC DNA]</scope>
    <source>
        <strain evidence="15 16">AC55</strain>
    </source>
</reference>
<comment type="similarity">
    <text evidence="10 11">Belongs to the TonB-dependent receptor family.</text>
</comment>
<dbReference type="Pfam" id="PF07715">
    <property type="entry name" value="Plug"/>
    <property type="match status" value="1"/>
</dbReference>
<dbReference type="InterPro" id="IPR000531">
    <property type="entry name" value="Beta-barrel_TonB"/>
</dbReference>
<feature type="chain" id="PRO_5032856838" evidence="12">
    <location>
        <begin position="20"/>
        <end position="626"/>
    </location>
</feature>
<proteinExistence type="inferred from homology"/>
<dbReference type="Gene3D" id="2.40.170.20">
    <property type="entry name" value="TonB-dependent receptor, beta-barrel domain"/>
    <property type="match status" value="1"/>
</dbReference>
<dbReference type="Pfam" id="PF00593">
    <property type="entry name" value="TonB_dep_Rec_b-barrel"/>
    <property type="match status" value="1"/>
</dbReference>
<evidence type="ECO:0000256" key="1">
    <source>
        <dbReference type="ARBA" id="ARBA00004571"/>
    </source>
</evidence>
<keyword evidence="9 10" id="KW-0998">Cell outer membrane</keyword>
<dbReference type="AlphaFoldDB" id="A0A7R6PLG0"/>
<dbReference type="EMBL" id="AP017470">
    <property type="protein sequence ID" value="BBB32272.1"/>
    <property type="molecule type" value="Genomic_DNA"/>
</dbReference>
<organism evidence="15 16">
    <name type="scientific">Thermotomaculum hydrothermale</name>
    <dbReference type="NCBI Taxonomy" id="981385"/>
    <lineage>
        <taxon>Bacteria</taxon>
        <taxon>Pseudomonadati</taxon>
        <taxon>Acidobacteriota</taxon>
        <taxon>Holophagae</taxon>
        <taxon>Thermotomaculales</taxon>
        <taxon>Thermotomaculaceae</taxon>
        <taxon>Thermotomaculum</taxon>
    </lineage>
</organism>
<keyword evidence="16" id="KW-1185">Reference proteome</keyword>
<evidence type="ECO:0000259" key="13">
    <source>
        <dbReference type="Pfam" id="PF00593"/>
    </source>
</evidence>
<dbReference type="GO" id="GO:0015344">
    <property type="term" value="F:siderophore uptake transmembrane transporter activity"/>
    <property type="evidence" value="ECO:0007669"/>
    <property type="project" value="TreeGrafter"/>
</dbReference>
<sequence length="626" mass="70892">MKRGFLSFFIVFFVVTAFAAGNYYEIKESVVVTATKEKTKKKDIAKNVKVVTKKEIEESGAITAIDALKNVPGVIIASNGGYGSPVSVYLRGASPNHTIVMIDGIKINDPMNPGRSADLSTILASDIERIEIVYGSESAVYGSDAMAGVINIITVSGKRTLNGFFEGGSKSTTSGGINFQNKQGKLFYWMKGSFFDTDGISAADEKMGNTESDSYTNATINGGLKYSFGKNELTASLIYIDTDSDLDNFGGEFGDNPSYTGDRTDYYGKFEWKYNNPFGFDGYTRFGYYYTSIERDYSNPDENFPPVVNSNYKGEFNRFNLHTFLKLSDKNSISFGLETTEEKGHSYYYSESSWGAYESIFPEKSVDTNSAYLNLISKFKFFTLNIGARYDDHDEFGSKGTFNLGFVVPLTETLVFKVNGGNGFKAPSLFQLYSDMYGNKDLKAETSDNYEAFFEKRLLEGKMVFTIGYFYDKYKDLIYFDMTTYRYANGEEAETKGMETTFKYAGKSFSWFFGFTNISYSSDNQAYFYNRPEATMNFGITYKYNQWNCNLTALYYDDRTSFDFLNFKEVKLDSFTVVDARIGYNLNKKLEIYLKGHNIFDEDYEYVYGYGTLGAVYYIGVRYKAF</sequence>
<dbReference type="InterPro" id="IPR037066">
    <property type="entry name" value="Plug_dom_sf"/>
</dbReference>
<keyword evidence="3 10" id="KW-1134">Transmembrane beta strand</keyword>
<evidence type="ECO:0000256" key="10">
    <source>
        <dbReference type="PROSITE-ProRule" id="PRU01360"/>
    </source>
</evidence>
<evidence type="ECO:0000256" key="4">
    <source>
        <dbReference type="ARBA" id="ARBA00022692"/>
    </source>
</evidence>
<dbReference type="Proteomes" id="UP000595564">
    <property type="component" value="Chromosome"/>
</dbReference>
<dbReference type="PROSITE" id="PS52016">
    <property type="entry name" value="TONB_DEPENDENT_REC_3"/>
    <property type="match status" value="1"/>
</dbReference>
<keyword evidence="5 12" id="KW-0732">Signal</keyword>
<keyword evidence="8" id="KW-0675">Receptor</keyword>
<comment type="subcellular location">
    <subcellularLocation>
        <location evidence="1 10">Cell outer membrane</location>
        <topology evidence="1 10">Multi-pass membrane protein</topology>
    </subcellularLocation>
</comment>
<keyword evidence="4 10" id="KW-0812">Transmembrane</keyword>
<evidence type="ECO:0000256" key="6">
    <source>
        <dbReference type="ARBA" id="ARBA00023077"/>
    </source>
</evidence>
<dbReference type="InterPro" id="IPR012910">
    <property type="entry name" value="Plug_dom"/>
</dbReference>
<dbReference type="CDD" id="cd01347">
    <property type="entry name" value="ligand_gated_channel"/>
    <property type="match status" value="1"/>
</dbReference>
<dbReference type="GO" id="GO:0009279">
    <property type="term" value="C:cell outer membrane"/>
    <property type="evidence" value="ECO:0007669"/>
    <property type="project" value="UniProtKB-SubCell"/>
</dbReference>
<evidence type="ECO:0000313" key="16">
    <source>
        <dbReference type="Proteomes" id="UP000595564"/>
    </source>
</evidence>
<evidence type="ECO:0000256" key="8">
    <source>
        <dbReference type="ARBA" id="ARBA00023170"/>
    </source>
</evidence>
<evidence type="ECO:0000256" key="3">
    <source>
        <dbReference type="ARBA" id="ARBA00022452"/>
    </source>
</evidence>
<keyword evidence="2 10" id="KW-0813">Transport</keyword>
<dbReference type="PANTHER" id="PTHR30069:SF29">
    <property type="entry name" value="HEMOGLOBIN AND HEMOGLOBIN-HAPTOGLOBIN-BINDING PROTEIN 1-RELATED"/>
    <property type="match status" value="1"/>
</dbReference>
<feature type="domain" description="TonB-dependent receptor plug" evidence="14">
    <location>
        <begin position="40"/>
        <end position="149"/>
    </location>
</feature>
<evidence type="ECO:0000256" key="9">
    <source>
        <dbReference type="ARBA" id="ARBA00023237"/>
    </source>
</evidence>
<evidence type="ECO:0000256" key="12">
    <source>
        <dbReference type="SAM" id="SignalP"/>
    </source>
</evidence>
<dbReference type="KEGG" id="thyd:TTHT_0700"/>
<evidence type="ECO:0000259" key="14">
    <source>
        <dbReference type="Pfam" id="PF07715"/>
    </source>
</evidence>
<evidence type="ECO:0000256" key="5">
    <source>
        <dbReference type="ARBA" id="ARBA00022729"/>
    </source>
</evidence>
<feature type="domain" description="TonB-dependent receptor-like beta-barrel" evidence="13">
    <location>
        <begin position="213"/>
        <end position="599"/>
    </location>
</feature>
<keyword evidence="7 10" id="KW-0472">Membrane</keyword>
<dbReference type="Gene3D" id="2.170.130.10">
    <property type="entry name" value="TonB-dependent receptor, plug domain"/>
    <property type="match status" value="1"/>
</dbReference>
<evidence type="ECO:0000256" key="7">
    <source>
        <dbReference type="ARBA" id="ARBA00023136"/>
    </source>
</evidence>
<protein>
    <submittedName>
        <fullName evidence="15">Vitamin B12 transporter</fullName>
    </submittedName>
</protein>
<dbReference type="PANTHER" id="PTHR30069">
    <property type="entry name" value="TONB-DEPENDENT OUTER MEMBRANE RECEPTOR"/>
    <property type="match status" value="1"/>
</dbReference>
<evidence type="ECO:0000256" key="2">
    <source>
        <dbReference type="ARBA" id="ARBA00022448"/>
    </source>
</evidence>
<evidence type="ECO:0000256" key="11">
    <source>
        <dbReference type="RuleBase" id="RU003357"/>
    </source>
</evidence>
<feature type="signal peptide" evidence="12">
    <location>
        <begin position="1"/>
        <end position="19"/>
    </location>
</feature>
<dbReference type="RefSeq" id="WP_201328616.1">
    <property type="nucleotide sequence ID" value="NZ_AP017470.1"/>
</dbReference>